<dbReference type="EMBL" id="BJWH01000013">
    <property type="protein sequence ID" value="GEL99024.1"/>
    <property type="molecule type" value="Genomic_DNA"/>
</dbReference>
<reference evidence="4 5" key="1">
    <citation type="submission" date="2019-07" db="EMBL/GenBank/DDBJ databases">
        <title>Whole genome shotgun sequence of Cellulomonas terrae NBRC 100819.</title>
        <authorList>
            <person name="Hosoyama A."/>
            <person name="Uohara A."/>
            <person name="Ohji S."/>
            <person name="Ichikawa N."/>
        </authorList>
    </citation>
    <scope>NUCLEOTIDE SEQUENCE [LARGE SCALE GENOMIC DNA]</scope>
    <source>
        <strain evidence="4 5">NBRC 100819</strain>
    </source>
</reference>
<keyword evidence="2" id="KW-1133">Transmembrane helix</keyword>
<keyword evidence="2" id="KW-0472">Membrane</keyword>
<protein>
    <recommendedName>
        <fullName evidence="3">DUF2510 domain-containing protein</fullName>
    </recommendedName>
</protein>
<dbReference type="AlphaFoldDB" id="A0A511JM51"/>
<gene>
    <name evidence="4" type="ORF">CTE05_25710</name>
</gene>
<evidence type="ECO:0000259" key="3">
    <source>
        <dbReference type="Pfam" id="PF10708"/>
    </source>
</evidence>
<organism evidence="4 5">
    <name type="scientific">Cellulomonas terrae</name>
    <dbReference type="NCBI Taxonomy" id="311234"/>
    <lineage>
        <taxon>Bacteria</taxon>
        <taxon>Bacillati</taxon>
        <taxon>Actinomycetota</taxon>
        <taxon>Actinomycetes</taxon>
        <taxon>Micrococcales</taxon>
        <taxon>Cellulomonadaceae</taxon>
        <taxon>Cellulomonas</taxon>
    </lineage>
</organism>
<feature type="transmembrane region" description="Helical" evidence="2">
    <location>
        <begin position="216"/>
        <end position="239"/>
    </location>
</feature>
<feature type="transmembrane region" description="Helical" evidence="2">
    <location>
        <begin position="251"/>
        <end position="272"/>
    </location>
</feature>
<dbReference type="InterPro" id="IPR018929">
    <property type="entry name" value="DUF2510"/>
</dbReference>
<feature type="compositionally biased region" description="Polar residues" evidence="1">
    <location>
        <begin position="184"/>
        <end position="194"/>
    </location>
</feature>
<dbReference type="Proteomes" id="UP000321049">
    <property type="component" value="Unassembled WGS sequence"/>
</dbReference>
<accession>A0A511JM51</accession>
<dbReference type="Pfam" id="PF10708">
    <property type="entry name" value="DUF2510"/>
    <property type="match status" value="1"/>
</dbReference>
<evidence type="ECO:0000256" key="2">
    <source>
        <dbReference type="SAM" id="Phobius"/>
    </source>
</evidence>
<dbReference type="OrthoDB" id="5244233at2"/>
<feature type="domain" description="DUF2510" evidence="3">
    <location>
        <begin position="6"/>
        <end position="37"/>
    </location>
</feature>
<evidence type="ECO:0000256" key="1">
    <source>
        <dbReference type="SAM" id="MobiDB-lite"/>
    </source>
</evidence>
<evidence type="ECO:0000313" key="5">
    <source>
        <dbReference type="Proteomes" id="UP000321049"/>
    </source>
</evidence>
<name>A0A511JM51_9CELL</name>
<comment type="caution">
    <text evidence="4">The sequence shown here is derived from an EMBL/GenBank/DDBJ whole genome shotgun (WGS) entry which is preliminary data.</text>
</comment>
<sequence length="284" mass="29061">MDAVAPSWYPDPQRDGMLRWWDGTRWTEHVQPARAAGKPVFGQEVTGGIGPVTWYGPNEQMTHAYPPVTDERYAGSPLAALLAEHSRSEGGDVQVAGEHQAALEAVYQLRAKGGVLGALAGIGEQLLVDAVSDALPAGARPAVATPGPDGIAPYGASNTVVWSPSGPAPAQDSGLGHPRPAVESPSTQAESPWTRSDAAQAGYQAASVAVRGAATVVGMLGLISSLGAAVLVMLIGVVIAFGGSTGDGPDWLIWMFPLIGAVGVVLTATRLASGVRASRTSRGS</sequence>
<keyword evidence="5" id="KW-1185">Reference proteome</keyword>
<feature type="region of interest" description="Disordered" evidence="1">
    <location>
        <begin position="155"/>
        <end position="196"/>
    </location>
</feature>
<dbReference type="RefSeq" id="WP_146846704.1">
    <property type="nucleotide sequence ID" value="NZ_BJWH01000013.1"/>
</dbReference>
<evidence type="ECO:0000313" key="4">
    <source>
        <dbReference type="EMBL" id="GEL99024.1"/>
    </source>
</evidence>
<proteinExistence type="predicted"/>
<keyword evidence="2" id="KW-0812">Transmembrane</keyword>